<name>A0A0B7AU66_9EUPU</name>
<gene>
    <name evidence="2" type="primary">ORF143482</name>
</gene>
<feature type="region of interest" description="Disordered" evidence="1">
    <location>
        <begin position="24"/>
        <end position="43"/>
    </location>
</feature>
<sequence length="72" mass="8242">MVDLVIDRSLTRKCLETSTGTVMKLTPDRGAKRGKEKMKNSASRHVTVRVKLGTMVMDSERFHFCSTKFHKQ</sequence>
<feature type="compositionally biased region" description="Basic and acidic residues" evidence="1">
    <location>
        <begin position="26"/>
        <end position="39"/>
    </location>
</feature>
<reference evidence="2" key="1">
    <citation type="submission" date="2014-12" db="EMBL/GenBank/DDBJ databases">
        <title>Insight into the proteome of Arion vulgaris.</title>
        <authorList>
            <person name="Aradska J."/>
            <person name="Bulat T."/>
            <person name="Smidak R."/>
            <person name="Sarate P."/>
            <person name="Gangsoo J."/>
            <person name="Sialana F."/>
            <person name="Bilban M."/>
            <person name="Lubec G."/>
        </authorList>
    </citation>
    <scope>NUCLEOTIDE SEQUENCE</scope>
    <source>
        <tissue evidence="2">Skin</tissue>
    </source>
</reference>
<dbReference type="AlphaFoldDB" id="A0A0B7AU66"/>
<evidence type="ECO:0000256" key="1">
    <source>
        <dbReference type="SAM" id="MobiDB-lite"/>
    </source>
</evidence>
<proteinExistence type="predicted"/>
<protein>
    <submittedName>
        <fullName evidence="2">Uncharacterized protein</fullName>
    </submittedName>
</protein>
<accession>A0A0B7AU66</accession>
<evidence type="ECO:0000313" key="2">
    <source>
        <dbReference type="EMBL" id="CEK84589.1"/>
    </source>
</evidence>
<organism evidence="2">
    <name type="scientific">Arion vulgaris</name>
    <dbReference type="NCBI Taxonomy" id="1028688"/>
    <lineage>
        <taxon>Eukaryota</taxon>
        <taxon>Metazoa</taxon>
        <taxon>Spiralia</taxon>
        <taxon>Lophotrochozoa</taxon>
        <taxon>Mollusca</taxon>
        <taxon>Gastropoda</taxon>
        <taxon>Heterobranchia</taxon>
        <taxon>Euthyneura</taxon>
        <taxon>Panpulmonata</taxon>
        <taxon>Eupulmonata</taxon>
        <taxon>Stylommatophora</taxon>
        <taxon>Helicina</taxon>
        <taxon>Arionoidea</taxon>
        <taxon>Arionidae</taxon>
        <taxon>Arion</taxon>
    </lineage>
</organism>
<dbReference type="EMBL" id="HACG01037724">
    <property type="protein sequence ID" value="CEK84589.1"/>
    <property type="molecule type" value="Transcribed_RNA"/>
</dbReference>